<dbReference type="InterPro" id="IPR002842">
    <property type="entry name" value="ATPase_V1_Esu"/>
</dbReference>
<name>A0ABD5YTR6_9EURY</name>
<organism evidence="10 11">
    <name type="scientific">Halocatena marina</name>
    <dbReference type="NCBI Taxonomy" id="2934937"/>
    <lineage>
        <taxon>Archaea</taxon>
        <taxon>Methanobacteriati</taxon>
        <taxon>Methanobacteriota</taxon>
        <taxon>Stenosarchaea group</taxon>
        <taxon>Halobacteria</taxon>
        <taxon>Halobacteriales</taxon>
        <taxon>Natronomonadaceae</taxon>
        <taxon>Halocatena</taxon>
    </lineage>
</organism>
<keyword evidence="11" id="KW-1185">Reference proteome</keyword>
<dbReference type="Gene3D" id="3.30.2320.30">
    <property type="entry name" value="ATP synthase, E subunit, C-terminal"/>
    <property type="match status" value="1"/>
</dbReference>
<evidence type="ECO:0000313" key="10">
    <source>
        <dbReference type="EMBL" id="MFC7191108.1"/>
    </source>
</evidence>
<keyword evidence="4 8" id="KW-0375">Hydrogen ion transport</keyword>
<reference evidence="10 11" key="1">
    <citation type="journal article" date="2019" name="Int. J. Syst. Evol. Microbiol.">
        <title>The Global Catalogue of Microorganisms (GCM) 10K type strain sequencing project: providing services to taxonomists for standard genome sequencing and annotation.</title>
        <authorList>
            <consortium name="The Broad Institute Genomics Platform"/>
            <consortium name="The Broad Institute Genome Sequencing Center for Infectious Disease"/>
            <person name="Wu L."/>
            <person name="Ma J."/>
        </authorList>
    </citation>
    <scope>NUCLEOTIDE SEQUENCE [LARGE SCALE GENOMIC DNA]</scope>
    <source>
        <strain evidence="10 11">RDMS1</strain>
    </source>
</reference>
<gene>
    <name evidence="8" type="primary">atpE</name>
    <name evidence="10" type="ORF">ACFQL7_15655</name>
</gene>
<dbReference type="EMBL" id="JBHTAX010000001">
    <property type="protein sequence ID" value="MFC7191108.1"/>
    <property type="molecule type" value="Genomic_DNA"/>
</dbReference>
<evidence type="ECO:0000256" key="9">
    <source>
        <dbReference type="SAM" id="Coils"/>
    </source>
</evidence>
<dbReference type="Gene3D" id="1.20.5.620">
    <property type="entry name" value="F1F0 ATP synthase subunit B, membrane domain"/>
    <property type="match status" value="1"/>
</dbReference>
<comment type="subcellular location">
    <subcellularLocation>
        <location evidence="8">Cell membrane</location>
        <topology evidence="8">Peripheral membrane protein</topology>
    </subcellularLocation>
</comment>
<keyword evidence="9" id="KW-0175">Coiled coil</keyword>
<dbReference type="AlphaFoldDB" id="A0ABD5YTR6"/>
<protein>
    <recommendedName>
        <fullName evidence="8">A-type ATP synthase subunit E</fullName>
    </recommendedName>
</protein>
<evidence type="ECO:0000313" key="11">
    <source>
        <dbReference type="Proteomes" id="UP001596417"/>
    </source>
</evidence>
<evidence type="ECO:0000256" key="5">
    <source>
        <dbReference type="ARBA" id="ARBA00023065"/>
    </source>
</evidence>
<comment type="subunit">
    <text evidence="8">Has multiple subunits with at least A(3), B(3), C, D, E, F, H, I and proteolipid K(x).</text>
</comment>
<evidence type="ECO:0000256" key="1">
    <source>
        <dbReference type="ARBA" id="ARBA00005901"/>
    </source>
</evidence>
<keyword evidence="2 8" id="KW-0813">Transport</keyword>
<dbReference type="GeneID" id="76200804"/>
<dbReference type="PANTHER" id="PTHR45715">
    <property type="entry name" value="ATPASE H+-TRANSPORTING V1 SUBUNIT E1A-RELATED"/>
    <property type="match status" value="1"/>
</dbReference>
<keyword evidence="7 8" id="KW-0066">ATP synthesis</keyword>
<evidence type="ECO:0000256" key="3">
    <source>
        <dbReference type="ARBA" id="ARBA00022475"/>
    </source>
</evidence>
<keyword evidence="6 8" id="KW-0472">Membrane</keyword>
<keyword evidence="5 8" id="KW-0406">Ion transport</keyword>
<evidence type="ECO:0000256" key="8">
    <source>
        <dbReference type="HAMAP-Rule" id="MF_00311"/>
    </source>
</evidence>
<dbReference type="RefSeq" id="WP_264555790.1">
    <property type="nucleotide sequence ID" value="NZ_CP109979.1"/>
</dbReference>
<feature type="coiled-coil region" evidence="9">
    <location>
        <begin position="11"/>
        <end position="106"/>
    </location>
</feature>
<accession>A0ABD5YTR6</accession>
<evidence type="ECO:0000256" key="4">
    <source>
        <dbReference type="ARBA" id="ARBA00022781"/>
    </source>
</evidence>
<dbReference type="SUPFAM" id="SSF160527">
    <property type="entry name" value="V-type ATPase subunit E-like"/>
    <property type="match status" value="1"/>
</dbReference>
<comment type="caution">
    <text evidence="10">The sequence shown here is derived from an EMBL/GenBank/DDBJ whole genome shotgun (WGS) entry which is preliminary data.</text>
</comment>
<dbReference type="HAMAP" id="MF_00311">
    <property type="entry name" value="ATP_synth_E_arch"/>
    <property type="match status" value="1"/>
</dbReference>
<sequence length="202" mass="23332">MSLDTVVEDIRDEARARADDIREDAEKQARSIISEAETDADEIVEERKREVERQIEQEREQRLSSAKLEAKQERLEARRDILEDVRESVEERIVSIEENRTELTRALLDDAAEEFDTDEEEIQVYGRADDAELIKSILAGDDGTGVGNEYDEFTYAGEYDCLGGVVVETENSRIRVNNTFDSVFEDVWEDSLREVSERLFEE</sequence>
<evidence type="ECO:0000256" key="7">
    <source>
        <dbReference type="ARBA" id="ARBA00023310"/>
    </source>
</evidence>
<evidence type="ECO:0000256" key="6">
    <source>
        <dbReference type="ARBA" id="ARBA00023136"/>
    </source>
</evidence>
<dbReference type="NCBIfam" id="NF002629">
    <property type="entry name" value="PRK02292.1"/>
    <property type="match status" value="1"/>
</dbReference>
<comment type="function">
    <text evidence="8">Component of the A-type ATP synthase that produces ATP from ADP in the presence of a proton gradient across the membrane.</text>
</comment>
<dbReference type="GO" id="GO:0005886">
    <property type="term" value="C:plasma membrane"/>
    <property type="evidence" value="ECO:0007669"/>
    <property type="project" value="UniProtKB-SubCell"/>
</dbReference>
<dbReference type="GO" id="GO:0046933">
    <property type="term" value="F:proton-transporting ATP synthase activity, rotational mechanism"/>
    <property type="evidence" value="ECO:0007669"/>
    <property type="project" value="UniProtKB-UniRule"/>
</dbReference>
<dbReference type="Proteomes" id="UP001596417">
    <property type="component" value="Unassembled WGS sequence"/>
</dbReference>
<dbReference type="InterPro" id="IPR038495">
    <property type="entry name" value="ATPase_E_C"/>
</dbReference>
<dbReference type="GO" id="GO:0042777">
    <property type="term" value="P:proton motive force-driven plasma membrane ATP synthesis"/>
    <property type="evidence" value="ECO:0007669"/>
    <property type="project" value="UniProtKB-UniRule"/>
</dbReference>
<comment type="similarity">
    <text evidence="1 8">Belongs to the V-ATPase E subunit family.</text>
</comment>
<dbReference type="Pfam" id="PF01991">
    <property type="entry name" value="vATP-synt_E"/>
    <property type="match status" value="1"/>
</dbReference>
<proteinExistence type="inferred from homology"/>
<keyword evidence="3 8" id="KW-1003">Cell membrane</keyword>
<dbReference type="GO" id="GO:0005524">
    <property type="term" value="F:ATP binding"/>
    <property type="evidence" value="ECO:0007669"/>
    <property type="project" value="UniProtKB-UniRule"/>
</dbReference>
<evidence type="ECO:0000256" key="2">
    <source>
        <dbReference type="ARBA" id="ARBA00022448"/>
    </source>
</evidence>